<evidence type="ECO:0000256" key="8">
    <source>
        <dbReference type="ARBA" id="ARBA00022756"/>
    </source>
</evidence>
<feature type="binding site" evidence="11">
    <location>
        <begin position="317"/>
        <end position="318"/>
    </location>
    <ligand>
        <name>pyridoxal 5'-phosphate</name>
        <dbReference type="ChEBI" id="CHEBI:597326"/>
    </ligand>
</feature>
<accession>A0A9P2G752</accession>
<dbReference type="InterPro" id="IPR015421">
    <property type="entry name" value="PyrdxlP-dep_Trfase_major"/>
</dbReference>
<dbReference type="HAMAP" id="MF_00834">
    <property type="entry name" value="BioA"/>
    <property type="match status" value="1"/>
</dbReference>
<dbReference type="GO" id="GO:0004015">
    <property type="term" value="F:adenosylmethionine-8-amino-7-oxononanoate transaminase activity"/>
    <property type="evidence" value="ECO:0007669"/>
    <property type="project" value="UniProtKB-UniRule"/>
</dbReference>
<evidence type="ECO:0000256" key="6">
    <source>
        <dbReference type="ARBA" id="ARBA00022679"/>
    </source>
</evidence>
<evidence type="ECO:0000256" key="3">
    <source>
        <dbReference type="ARBA" id="ARBA00011738"/>
    </source>
</evidence>
<evidence type="ECO:0000256" key="10">
    <source>
        <dbReference type="ARBA" id="ARBA00060970"/>
    </source>
</evidence>
<gene>
    <name evidence="11 12" type="primary">bioA</name>
    <name evidence="12" type="ORF">CLG_B1607</name>
</gene>
<dbReference type="InterPro" id="IPR015424">
    <property type="entry name" value="PyrdxlP-dep_Trfase"/>
</dbReference>
<proteinExistence type="inferred from homology"/>
<dbReference type="InterPro" id="IPR005815">
    <property type="entry name" value="BioA"/>
</dbReference>
<comment type="catalytic activity">
    <reaction evidence="11">
        <text>(8S)-8-amino-7-oxononanoate + S-adenosyl-L-methionine = S-adenosyl-4-methylsulfanyl-2-oxobutanoate + (7R,8S)-7,8-diammoniononanoate</text>
        <dbReference type="Rhea" id="RHEA:16861"/>
        <dbReference type="ChEBI" id="CHEBI:16490"/>
        <dbReference type="ChEBI" id="CHEBI:59789"/>
        <dbReference type="ChEBI" id="CHEBI:149468"/>
        <dbReference type="ChEBI" id="CHEBI:149469"/>
        <dbReference type="EC" id="2.6.1.62"/>
    </reaction>
</comment>
<comment type="cofactor">
    <cofactor evidence="1 11">
        <name>pyridoxal 5'-phosphate</name>
        <dbReference type="ChEBI" id="CHEBI:597326"/>
    </cofactor>
</comment>
<feature type="binding site" evidence="11">
    <location>
        <position position="316"/>
    </location>
    <ligand>
        <name>substrate</name>
    </ligand>
</feature>
<dbReference type="Gene3D" id="3.90.1150.10">
    <property type="entry name" value="Aspartate Aminotransferase, domain 1"/>
    <property type="match status" value="1"/>
</dbReference>
<dbReference type="PROSITE" id="PS00600">
    <property type="entry name" value="AA_TRANSFER_CLASS_3"/>
    <property type="match status" value="1"/>
</dbReference>
<evidence type="ECO:0000256" key="9">
    <source>
        <dbReference type="ARBA" id="ARBA00022898"/>
    </source>
</evidence>
<protein>
    <recommendedName>
        <fullName evidence="11">Adenosylmethionine-8-amino-7-oxononanoate aminotransferase</fullName>
        <ecNumber evidence="11">2.6.1.62</ecNumber>
    </recommendedName>
    <alternativeName>
        <fullName evidence="11">7,8-diamino-pelargonic acid aminotransferase</fullName>
        <shortName evidence="11">DAPA AT</shortName>
        <shortName evidence="11">DAPA aminotransferase</shortName>
    </alternativeName>
    <alternativeName>
        <fullName evidence="11">7,8-diaminononanoate synthase</fullName>
        <shortName evidence="11">DANS</shortName>
    </alternativeName>
    <alternativeName>
        <fullName evidence="11">Diaminopelargonic acid synthase</fullName>
    </alternativeName>
</protein>
<dbReference type="AlphaFoldDB" id="A0A9P2G752"/>
<evidence type="ECO:0000256" key="5">
    <source>
        <dbReference type="ARBA" id="ARBA00022576"/>
    </source>
</evidence>
<feature type="binding site" evidence="11">
    <location>
        <position position="146"/>
    </location>
    <ligand>
        <name>substrate</name>
    </ligand>
</feature>
<evidence type="ECO:0000256" key="11">
    <source>
        <dbReference type="HAMAP-Rule" id="MF_00834"/>
    </source>
</evidence>
<feature type="binding site" evidence="11">
    <location>
        <position position="53"/>
    </location>
    <ligand>
        <name>substrate</name>
    </ligand>
</feature>
<dbReference type="FunFam" id="3.40.640.10:FF:000078">
    <property type="entry name" value="Adenosylmethionine-8-amino-7-oxononanoate aminotransferase"/>
    <property type="match status" value="1"/>
</dbReference>
<keyword evidence="7 11" id="KW-0949">S-adenosyl-L-methionine</keyword>
<evidence type="ECO:0000256" key="7">
    <source>
        <dbReference type="ARBA" id="ARBA00022691"/>
    </source>
</evidence>
<comment type="subcellular location">
    <subcellularLocation>
        <location evidence="2 11">Cytoplasm</location>
    </subcellularLocation>
</comment>
<keyword evidence="8 11" id="KW-0093">Biotin biosynthesis</keyword>
<dbReference type="EMBL" id="ACSJ01000007">
    <property type="protein sequence ID" value="EES91212.1"/>
    <property type="molecule type" value="Genomic_DNA"/>
</dbReference>
<comment type="pathway">
    <text evidence="11">Cofactor biosynthesis; biotin biosynthesis; 7,8-diaminononanoate from 8-amino-7-oxononanoate (SAM route): step 1/1.</text>
</comment>
<dbReference type="GO" id="GO:0009102">
    <property type="term" value="P:biotin biosynthetic process"/>
    <property type="evidence" value="ECO:0007669"/>
    <property type="project" value="UniProtKB-UniRule"/>
</dbReference>
<feature type="binding site" evidence="11">
    <location>
        <position position="252"/>
    </location>
    <ligand>
        <name>pyridoxal 5'-phosphate</name>
        <dbReference type="ChEBI" id="CHEBI:597326"/>
    </ligand>
</feature>
<evidence type="ECO:0000313" key="13">
    <source>
        <dbReference type="Proteomes" id="UP000006160"/>
    </source>
</evidence>
<dbReference type="InterPro" id="IPR049704">
    <property type="entry name" value="Aminotrans_3_PPA_site"/>
</dbReference>
<dbReference type="Gene3D" id="3.40.640.10">
    <property type="entry name" value="Type I PLP-dependent aspartate aminotransferase-like (Major domain)"/>
    <property type="match status" value="1"/>
</dbReference>
<dbReference type="NCBIfam" id="NF004624">
    <property type="entry name" value="PRK05964.1"/>
    <property type="match status" value="1"/>
</dbReference>
<feature type="modified residue" description="N6-(pyridoxal phosphate)lysine" evidence="11">
    <location>
        <position position="281"/>
    </location>
</feature>
<dbReference type="InterPro" id="IPR005814">
    <property type="entry name" value="Aminotrans_3"/>
</dbReference>
<dbReference type="GO" id="GO:0030170">
    <property type="term" value="F:pyridoxal phosphate binding"/>
    <property type="evidence" value="ECO:0007669"/>
    <property type="project" value="UniProtKB-UniRule"/>
</dbReference>
<dbReference type="Proteomes" id="UP000006160">
    <property type="component" value="Unassembled WGS sequence"/>
</dbReference>
<keyword evidence="6 11" id="KW-0808">Transferase</keyword>
<comment type="function">
    <text evidence="11">Catalyzes the transfer of the alpha-amino group from S-adenosyl-L-methionine (SAM) to 7-keto-8-aminopelargonic acid (KAPA) to form 7,8-diaminopelargonic acid (DAPA). It is the only aminotransferase known to utilize SAM as an amino donor.</text>
</comment>
<feature type="site" description="Participates in the substrate recognition with KAPA and in a stacking interaction with the adenine ring of SAM" evidence="11">
    <location>
        <position position="16"/>
    </location>
</feature>
<keyword evidence="4 11" id="KW-0963">Cytoplasm</keyword>
<keyword evidence="5 11" id="KW-0032">Aminotransferase</keyword>
<sequence>MNDYQSRDLKHIWHPCSQMKDYEQLPPIVIEKGQGAYLYDIDGNKYLDCISSWWCNSLGHANKRLNNAIKEQIDKIEHVIFANFTNIPAIELSEKLVEIAPKGLEKIFFNDNGSASIEAALKMSFHYHQQVGNIKKKKFVSITDAYHGETLGALSVGDLDLYSKIYKPLLLNTFRVEAPDCYRCKYEKCRDNCMAECFKNMEKVIDENYEEICAVIIEPIIQGAAGMKIYSPWYLKKLRKICDKYDIHLIADEIAVGFGRTGKMFACDYAEITPDMMCLSKALTAGYMPMSLVMTTNKIYDAFYDDYNKMKAFMHSHTYAGNAMACAVALESLKILEEDNILEKNKKKARYFSEQLKKYFYGDKNVGEVRQLSLVAAIELVQDKDKKEGFPWQDRVGYEIYKLALKKGLLLRPLGNVIYFNFPYIVAKEDIKFAVRVAKECMEEYFRLREKKYDKSIIKKDSK</sequence>
<reference evidence="12 13" key="1">
    <citation type="submission" date="2009-10" db="EMBL/GenBank/DDBJ databases">
        <authorList>
            <person name="Shrivastava S."/>
            <person name="Brinkac L.B."/>
            <person name="Brown J.L."/>
            <person name="Bruce D.B."/>
            <person name="Detter C."/>
            <person name="Green L.D."/>
            <person name="Munk C.A."/>
            <person name="Rogers Y.C."/>
            <person name="Tapia R."/>
            <person name="Saunders E.S."/>
            <person name="Sims D.R."/>
            <person name="Smith L.A."/>
            <person name="Smith T.J."/>
            <person name="Sutton G."/>
            <person name="Brettin T."/>
        </authorList>
    </citation>
    <scope>NUCLEOTIDE SEQUENCE [LARGE SCALE GENOMIC DNA]</scope>
    <source>
        <strain evidence="13">D str. 1873</strain>
    </source>
</reference>
<evidence type="ECO:0000256" key="2">
    <source>
        <dbReference type="ARBA" id="ARBA00004496"/>
    </source>
</evidence>
<dbReference type="CDD" id="cd00610">
    <property type="entry name" value="OAT_like"/>
    <property type="match status" value="1"/>
</dbReference>
<dbReference type="PANTHER" id="PTHR42684:SF17">
    <property type="entry name" value="ADENOSYLMETHIONINE-8-AMINO-7-OXONONANOATE AMINOTRANSFERASE"/>
    <property type="match status" value="1"/>
</dbReference>
<organism evidence="12 13">
    <name type="scientific">Clostridium botulinum D str. 1873</name>
    <dbReference type="NCBI Taxonomy" id="592027"/>
    <lineage>
        <taxon>Bacteria</taxon>
        <taxon>Bacillati</taxon>
        <taxon>Bacillota</taxon>
        <taxon>Clostridia</taxon>
        <taxon>Eubacteriales</taxon>
        <taxon>Clostridiaceae</taxon>
        <taxon>Clostridium</taxon>
    </lineage>
</organism>
<comment type="similarity">
    <text evidence="10 11">Belongs to the class-III pyridoxal-phosphate-dependent aminotransferase family. BioA subfamily.</text>
</comment>
<dbReference type="EC" id="2.6.1.62" evidence="11"/>
<feature type="binding site" evidence="11">
    <location>
        <position position="412"/>
    </location>
    <ligand>
        <name>substrate</name>
    </ligand>
</feature>
<dbReference type="Pfam" id="PF00202">
    <property type="entry name" value="Aminotran_3"/>
    <property type="match status" value="1"/>
</dbReference>
<comment type="subunit">
    <text evidence="3 11">Homodimer.</text>
</comment>
<dbReference type="NCBIfam" id="TIGR00508">
    <property type="entry name" value="bioA"/>
    <property type="match status" value="1"/>
</dbReference>
<name>A0A9P2G752_CLOBO</name>
<dbReference type="RefSeq" id="WP_003375816.1">
    <property type="nucleotide sequence ID" value="NZ_ACSJ01000007.1"/>
</dbReference>
<dbReference type="PANTHER" id="PTHR42684">
    <property type="entry name" value="ADENOSYLMETHIONINE-8-AMINO-7-OXONONANOATE AMINOTRANSFERASE"/>
    <property type="match status" value="1"/>
</dbReference>
<dbReference type="SUPFAM" id="SSF53383">
    <property type="entry name" value="PLP-dependent transferases"/>
    <property type="match status" value="1"/>
</dbReference>
<dbReference type="GO" id="GO:0005737">
    <property type="term" value="C:cytoplasm"/>
    <property type="evidence" value="ECO:0007669"/>
    <property type="project" value="UniProtKB-SubCell"/>
</dbReference>
<keyword evidence="9 11" id="KW-0663">Pyridoxal phosphate</keyword>
<feature type="binding site" evidence="11">
    <location>
        <position position="281"/>
    </location>
    <ligand>
        <name>substrate</name>
    </ligand>
</feature>
<evidence type="ECO:0000256" key="4">
    <source>
        <dbReference type="ARBA" id="ARBA00022490"/>
    </source>
</evidence>
<dbReference type="InterPro" id="IPR015422">
    <property type="entry name" value="PyrdxlP-dep_Trfase_small"/>
</dbReference>
<evidence type="ECO:0000313" key="12">
    <source>
        <dbReference type="EMBL" id="EES91212.1"/>
    </source>
</evidence>
<feature type="binding site" evidence="11">
    <location>
        <begin position="113"/>
        <end position="114"/>
    </location>
    <ligand>
        <name>pyridoxal 5'-phosphate</name>
        <dbReference type="ChEBI" id="CHEBI:597326"/>
    </ligand>
</feature>
<evidence type="ECO:0000256" key="1">
    <source>
        <dbReference type="ARBA" id="ARBA00001933"/>
    </source>
</evidence>
<comment type="caution">
    <text evidence="12">The sequence shown here is derived from an EMBL/GenBank/DDBJ whole genome shotgun (WGS) entry which is preliminary data.</text>
</comment>